<dbReference type="PANTHER" id="PTHR45806">
    <property type="entry name" value="SYNAPTOBREVIN HOMOLOG YKT6"/>
    <property type="match status" value="1"/>
</dbReference>
<feature type="domain" description="V-SNARE coiled-coil homology" evidence="10">
    <location>
        <begin position="141"/>
        <end position="201"/>
    </location>
</feature>
<dbReference type="InterPro" id="IPR045848">
    <property type="entry name" value="R-SNARE_YKT6"/>
</dbReference>
<keyword evidence="2" id="KW-0488">Methylation</keyword>
<name>A0AAD5S9A9_9FUNG</name>
<dbReference type="SUPFAM" id="SSF58038">
    <property type="entry name" value="SNARE fusion complex"/>
    <property type="match status" value="1"/>
</dbReference>
<keyword evidence="12" id="KW-1185">Reference proteome</keyword>
<evidence type="ECO:0000256" key="1">
    <source>
        <dbReference type="ARBA" id="ARBA00008025"/>
    </source>
</evidence>
<accession>A0AAD5S9A9</accession>
<dbReference type="GO" id="GO:0006888">
    <property type="term" value="P:endoplasmic reticulum to Golgi vesicle-mediated transport"/>
    <property type="evidence" value="ECO:0007669"/>
    <property type="project" value="TreeGrafter"/>
</dbReference>
<dbReference type="PROSITE" id="PS50892">
    <property type="entry name" value="V_SNARE"/>
    <property type="match status" value="1"/>
</dbReference>
<keyword evidence="4" id="KW-0564">Palmitate</keyword>
<dbReference type="Pfam" id="PF00957">
    <property type="entry name" value="Synaptobrevin"/>
    <property type="match status" value="1"/>
</dbReference>
<dbReference type="InterPro" id="IPR011012">
    <property type="entry name" value="Longin-like_dom_sf"/>
</dbReference>
<dbReference type="InterPro" id="IPR042855">
    <property type="entry name" value="V_SNARE_CC"/>
</dbReference>
<comment type="subcellular location">
    <subcellularLocation>
        <location evidence="7">Endomembrane system</location>
        <topology evidence="7">Lipid-anchor</topology>
        <orientation evidence="7">Cytoplasmic side</orientation>
    </subcellularLocation>
</comment>
<dbReference type="EMBL" id="JADGJD010000588">
    <property type="protein sequence ID" value="KAJ3049840.1"/>
    <property type="molecule type" value="Genomic_DNA"/>
</dbReference>
<comment type="similarity">
    <text evidence="1">Belongs to the synaptobrevin family.</text>
</comment>
<gene>
    <name evidence="11" type="primary">YKT6</name>
    <name evidence="11" type="ORF">HK097_009164</name>
</gene>
<sequence length="746" mass="86674">MGITVHAIGILQRGTPPKILAFESDLSTFSYFQRGTRAEFLNFFVKTVTERTQPGQRSKVEEAGSIGYVFVRSDGLAAVIVTEPEYPDRTAFSILNKLLDEFAAKFPADKWSSLNPAITSPQYPELKKHLTVAQDPQSADPFMRVQKELDETKVVLHKTMQSLLDRGEKLDDLITKSEDLSMQSKSFYKTAKKTNSCCVNPSNLVLTSKLFFYTLGKDNHTRALWLRHKHGILSLYRAVLAPESHRVLNADVASILKENGAFINRFLIQRTYHRASQEEISYVLIDHGDTLYGPAVDPPAIVDDFAHFRRHLNIIYHYPGKPEVRNMQRYLMDLVHTYNFIIDFDTKNSEGSHIGILTIFSALIARQDEFALELLYDLFPPSSDPHKIRQRHLDRYITANALAEIQPMSPDFQKSYLEWFHKRNIKFDYGTVENYLSDLDLEDWELDLPDTITFLRRHMDDDTVIPAFFMPMIGPLRDIRPDWLDFYTCLRAGFPDFDQKFAQSLVNDRSDYILNGKNVTKITTVVKFLRPDHEIVTHLLDILFCNNNHTLPAPNDSLALMNFFPKCWGKANIDWDHIILLLKEGMIFKPAYISWVVWRICTGARAGHRCREPACKWHFEAVWEVVQPFLDHVAGTVKDCEDIELVAKWRGHVRVGLPFLKEFQRNLAGRWMREKEIRMRVKGVPRWLNGARRRLQEFRRLLKGIPRWSKRTDPAGRKSRFGTRMWGVKMRMFGIWGGVKRRWRGY</sequence>
<keyword evidence="5" id="KW-0449">Lipoprotein</keyword>
<reference evidence="11" key="1">
    <citation type="submission" date="2020-05" db="EMBL/GenBank/DDBJ databases">
        <title>Phylogenomic resolution of chytrid fungi.</title>
        <authorList>
            <person name="Stajich J.E."/>
            <person name="Amses K."/>
            <person name="Simmons R."/>
            <person name="Seto K."/>
            <person name="Myers J."/>
            <person name="Bonds A."/>
            <person name="Quandt C.A."/>
            <person name="Barry K."/>
            <person name="Liu P."/>
            <person name="Grigoriev I."/>
            <person name="Longcore J.E."/>
            <person name="James T.Y."/>
        </authorList>
    </citation>
    <scope>NUCLEOTIDE SEQUENCE</scope>
    <source>
        <strain evidence="11">JEL0318</strain>
    </source>
</reference>
<feature type="domain" description="Longin" evidence="9">
    <location>
        <begin position="10"/>
        <end position="127"/>
    </location>
</feature>
<dbReference type="CDD" id="cd14824">
    <property type="entry name" value="Longin"/>
    <property type="match status" value="1"/>
</dbReference>
<dbReference type="Proteomes" id="UP001212841">
    <property type="component" value="Unassembled WGS sequence"/>
</dbReference>
<organism evidence="11 12">
    <name type="scientific">Rhizophlyctis rosea</name>
    <dbReference type="NCBI Taxonomy" id="64517"/>
    <lineage>
        <taxon>Eukaryota</taxon>
        <taxon>Fungi</taxon>
        <taxon>Fungi incertae sedis</taxon>
        <taxon>Chytridiomycota</taxon>
        <taxon>Chytridiomycota incertae sedis</taxon>
        <taxon>Chytridiomycetes</taxon>
        <taxon>Rhizophlyctidales</taxon>
        <taxon>Rhizophlyctidaceae</taxon>
        <taxon>Rhizophlyctis</taxon>
    </lineage>
</organism>
<comment type="caution">
    <text evidence="11">The sequence shown here is derived from an EMBL/GenBank/DDBJ whole genome shotgun (WGS) entry which is preliminary data.</text>
</comment>
<dbReference type="InterPro" id="IPR010908">
    <property type="entry name" value="Longin_dom"/>
</dbReference>
<keyword evidence="6" id="KW-0636">Prenylation</keyword>
<dbReference type="SMART" id="SM01270">
    <property type="entry name" value="Longin"/>
    <property type="match status" value="1"/>
</dbReference>
<evidence type="ECO:0000256" key="6">
    <source>
        <dbReference type="ARBA" id="ARBA00023289"/>
    </source>
</evidence>
<dbReference type="CDD" id="cd15867">
    <property type="entry name" value="R-SNARE_YKT6"/>
    <property type="match status" value="1"/>
</dbReference>
<evidence type="ECO:0000313" key="12">
    <source>
        <dbReference type="Proteomes" id="UP001212841"/>
    </source>
</evidence>
<dbReference type="GO" id="GO:0005794">
    <property type="term" value="C:Golgi apparatus"/>
    <property type="evidence" value="ECO:0007669"/>
    <property type="project" value="TreeGrafter"/>
</dbReference>
<keyword evidence="8" id="KW-0175">Coiled coil</keyword>
<evidence type="ECO:0000256" key="8">
    <source>
        <dbReference type="PROSITE-ProRule" id="PRU00290"/>
    </source>
</evidence>
<dbReference type="PROSITE" id="PS50859">
    <property type="entry name" value="LONGIN"/>
    <property type="match status" value="1"/>
</dbReference>
<evidence type="ECO:0000259" key="9">
    <source>
        <dbReference type="PROSITE" id="PS50859"/>
    </source>
</evidence>
<evidence type="ECO:0000256" key="2">
    <source>
        <dbReference type="ARBA" id="ARBA00022481"/>
    </source>
</evidence>
<dbReference type="PANTHER" id="PTHR45806:SF1">
    <property type="entry name" value="SYNAPTOBREVIN HOMOLOG YKT6"/>
    <property type="match status" value="1"/>
</dbReference>
<evidence type="ECO:0000259" key="10">
    <source>
        <dbReference type="PROSITE" id="PS50892"/>
    </source>
</evidence>
<dbReference type="AlphaFoldDB" id="A0AAD5S9A9"/>
<evidence type="ECO:0000313" key="11">
    <source>
        <dbReference type="EMBL" id="KAJ3049840.1"/>
    </source>
</evidence>
<keyword evidence="3" id="KW-0472">Membrane</keyword>
<dbReference type="Gene3D" id="3.30.450.50">
    <property type="entry name" value="Longin domain"/>
    <property type="match status" value="1"/>
</dbReference>
<evidence type="ECO:0000256" key="5">
    <source>
        <dbReference type="ARBA" id="ARBA00023288"/>
    </source>
</evidence>
<dbReference type="Pfam" id="PF13774">
    <property type="entry name" value="Longin"/>
    <property type="match status" value="1"/>
</dbReference>
<dbReference type="GO" id="GO:0005484">
    <property type="term" value="F:SNAP receptor activity"/>
    <property type="evidence" value="ECO:0007669"/>
    <property type="project" value="TreeGrafter"/>
</dbReference>
<dbReference type="Gene3D" id="1.20.5.110">
    <property type="match status" value="1"/>
</dbReference>
<dbReference type="SUPFAM" id="SSF64356">
    <property type="entry name" value="SNARE-like"/>
    <property type="match status" value="1"/>
</dbReference>
<protein>
    <submittedName>
        <fullName evidence="11">Palmitoyltransferase</fullName>
    </submittedName>
</protein>
<evidence type="ECO:0000256" key="4">
    <source>
        <dbReference type="ARBA" id="ARBA00023139"/>
    </source>
</evidence>
<evidence type="ECO:0000256" key="3">
    <source>
        <dbReference type="ARBA" id="ARBA00023136"/>
    </source>
</evidence>
<proteinExistence type="inferred from homology"/>
<evidence type="ECO:0000256" key="7">
    <source>
        <dbReference type="ARBA" id="ARBA00046278"/>
    </source>
</evidence>